<dbReference type="CDD" id="cd13926">
    <property type="entry name" value="N-acetylmuramidase_GH108"/>
    <property type="match status" value="1"/>
</dbReference>
<sequence>MMAQRKSVDQMIDDLIGREGSYTFNINDAGGETMWGITAATARRNGYTGAMSMMPRATAATIYRNEYLVKPGFDQVHAVSPRIAEEMFDTGVNQGASLPGAWLQRILNALNRQGKDYADIGVDGRIGAATIAALRACLAKRGADGETVILRALNCQQGVRYLDITEARPQNEDFYFGWLLNRVEIA</sequence>
<dbReference type="InterPro" id="IPR008565">
    <property type="entry name" value="TtsA-like_GH18_dom"/>
</dbReference>
<dbReference type="RefSeq" id="WP_379768712.1">
    <property type="nucleotide sequence ID" value="NZ_JBHSMZ010000004.1"/>
</dbReference>
<dbReference type="Pfam" id="PF05838">
    <property type="entry name" value="Glyco_hydro_108"/>
    <property type="match status" value="1"/>
</dbReference>
<dbReference type="Proteomes" id="UP001596086">
    <property type="component" value="Unassembled WGS sequence"/>
</dbReference>
<evidence type="ECO:0000259" key="1">
    <source>
        <dbReference type="Pfam" id="PF05838"/>
    </source>
</evidence>
<reference evidence="4" key="1">
    <citation type="journal article" date="2019" name="Int. J. Syst. Evol. Microbiol.">
        <title>The Global Catalogue of Microorganisms (GCM) 10K type strain sequencing project: providing services to taxonomists for standard genome sequencing and annotation.</title>
        <authorList>
            <consortium name="The Broad Institute Genomics Platform"/>
            <consortium name="The Broad Institute Genome Sequencing Center for Infectious Disease"/>
            <person name="Wu L."/>
            <person name="Ma J."/>
        </authorList>
    </citation>
    <scope>NUCLEOTIDE SEQUENCE [LARGE SCALE GENOMIC DNA]</scope>
    <source>
        <strain evidence="4">CGMCC 4.5798</strain>
    </source>
</reference>
<proteinExistence type="predicted"/>
<evidence type="ECO:0000313" key="3">
    <source>
        <dbReference type="EMBL" id="MFC5548208.1"/>
    </source>
</evidence>
<dbReference type="Gene3D" id="1.20.141.10">
    <property type="entry name" value="Chitosanase, subunit A, domain 1"/>
    <property type="match status" value="1"/>
</dbReference>
<organism evidence="3 4">
    <name type="scientific">Massilia aerilata</name>
    <dbReference type="NCBI Taxonomy" id="453817"/>
    <lineage>
        <taxon>Bacteria</taxon>
        <taxon>Pseudomonadati</taxon>
        <taxon>Pseudomonadota</taxon>
        <taxon>Betaproteobacteria</taxon>
        <taxon>Burkholderiales</taxon>
        <taxon>Oxalobacteraceae</taxon>
        <taxon>Telluria group</taxon>
        <taxon>Massilia</taxon>
    </lineage>
</organism>
<evidence type="ECO:0000259" key="2">
    <source>
        <dbReference type="Pfam" id="PF09374"/>
    </source>
</evidence>
<feature type="domain" description="TtsA-like Glycoside hydrolase family 108" evidence="1">
    <location>
        <begin position="14"/>
        <end position="95"/>
    </location>
</feature>
<dbReference type="InterPro" id="IPR023346">
    <property type="entry name" value="Lysozyme-like_dom_sf"/>
</dbReference>
<dbReference type="EMBL" id="JBHSMZ010000004">
    <property type="protein sequence ID" value="MFC5548208.1"/>
    <property type="molecule type" value="Genomic_DNA"/>
</dbReference>
<dbReference type="InterPro" id="IPR018537">
    <property type="entry name" value="Peptidoglycan-bd_3"/>
</dbReference>
<keyword evidence="3" id="KW-0378">Hydrolase</keyword>
<dbReference type="SUPFAM" id="SSF53955">
    <property type="entry name" value="Lysozyme-like"/>
    <property type="match status" value="1"/>
</dbReference>
<protein>
    <submittedName>
        <fullName evidence="3">Glycoside hydrolase family 108 protein</fullName>
    </submittedName>
</protein>
<name>A0ABW0RTY7_9BURK</name>
<keyword evidence="4" id="KW-1185">Reference proteome</keyword>
<accession>A0ABW0RTY7</accession>
<dbReference type="Pfam" id="PF09374">
    <property type="entry name" value="PG_binding_3"/>
    <property type="match status" value="1"/>
</dbReference>
<dbReference type="GO" id="GO:0016787">
    <property type="term" value="F:hydrolase activity"/>
    <property type="evidence" value="ECO:0007669"/>
    <property type="project" value="UniProtKB-KW"/>
</dbReference>
<comment type="caution">
    <text evidence="3">The sequence shown here is derived from an EMBL/GenBank/DDBJ whole genome shotgun (WGS) entry which is preliminary data.</text>
</comment>
<evidence type="ECO:0000313" key="4">
    <source>
        <dbReference type="Proteomes" id="UP001596086"/>
    </source>
</evidence>
<gene>
    <name evidence="3" type="ORF">ACFPO9_06730</name>
</gene>
<feature type="domain" description="Peptidoglycan binding" evidence="2">
    <location>
        <begin position="101"/>
        <end position="183"/>
    </location>
</feature>